<evidence type="ECO:0000256" key="1">
    <source>
        <dbReference type="SAM" id="Coils"/>
    </source>
</evidence>
<reference evidence="4 5" key="1">
    <citation type="journal article" date="2023" name="Commun. Biol.">
        <title>Genome analysis of Parmales, the sister group of diatoms, reveals the evolutionary specialization of diatoms from phago-mixotrophs to photoautotrophs.</title>
        <authorList>
            <person name="Ban H."/>
            <person name="Sato S."/>
            <person name="Yoshikawa S."/>
            <person name="Yamada K."/>
            <person name="Nakamura Y."/>
            <person name="Ichinomiya M."/>
            <person name="Sato N."/>
            <person name="Blanc-Mathieu R."/>
            <person name="Endo H."/>
            <person name="Kuwata A."/>
            <person name="Ogata H."/>
        </authorList>
    </citation>
    <scope>NUCLEOTIDE SEQUENCE [LARGE SCALE GENOMIC DNA]</scope>
</reference>
<dbReference type="InterPro" id="IPR018962">
    <property type="entry name" value="DUF1995"/>
</dbReference>
<dbReference type="EMBL" id="BRYB01003964">
    <property type="protein sequence ID" value="GMI23425.1"/>
    <property type="molecule type" value="Genomic_DNA"/>
</dbReference>
<feature type="compositionally biased region" description="Pro residues" evidence="2">
    <location>
        <begin position="34"/>
        <end position="49"/>
    </location>
</feature>
<gene>
    <name evidence="4" type="ORF">TeGR_g3698</name>
</gene>
<protein>
    <recommendedName>
        <fullName evidence="3">DUF1995 domain-containing protein</fullName>
    </recommendedName>
</protein>
<proteinExistence type="predicted"/>
<feature type="non-terminal residue" evidence="4">
    <location>
        <position position="355"/>
    </location>
</feature>
<keyword evidence="5" id="KW-1185">Reference proteome</keyword>
<evidence type="ECO:0000256" key="2">
    <source>
        <dbReference type="SAM" id="MobiDB-lite"/>
    </source>
</evidence>
<dbReference type="Pfam" id="PF09353">
    <property type="entry name" value="DUF1995"/>
    <property type="match status" value="1"/>
</dbReference>
<evidence type="ECO:0000313" key="5">
    <source>
        <dbReference type="Proteomes" id="UP001165060"/>
    </source>
</evidence>
<dbReference type="Proteomes" id="UP001165060">
    <property type="component" value="Unassembled WGS sequence"/>
</dbReference>
<keyword evidence="1" id="KW-0175">Coiled coil</keyword>
<feature type="region of interest" description="Disordered" evidence="2">
    <location>
        <begin position="1"/>
        <end position="52"/>
    </location>
</feature>
<accession>A0ABQ6MC93</accession>
<feature type="coiled-coil region" evidence="1">
    <location>
        <begin position="52"/>
        <end position="79"/>
    </location>
</feature>
<comment type="caution">
    <text evidence="4">The sequence shown here is derived from an EMBL/GenBank/DDBJ whole genome shotgun (WGS) entry which is preliminary data.</text>
</comment>
<feature type="compositionally biased region" description="Pro residues" evidence="2">
    <location>
        <begin position="9"/>
        <end position="24"/>
    </location>
</feature>
<evidence type="ECO:0000313" key="4">
    <source>
        <dbReference type="EMBL" id="GMI23425.1"/>
    </source>
</evidence>
<sequence length="355" mass="37020">MFASTSPLGEPPAPNRTSPVPPATPQDEYSDCPSPFPSSPLLPSTPTPPSTLSALSSRLANLESLLASQQLAIARLRRSNEELLGVIRDNLSRWIEDAIDDLEAGAGSENPGASDAVAASAASAAASALPPPPDSASPKLTSYEYLASSEIFGPAPSSVTDAADAAGTSVLSAMLGGLRRMVVDVRDAELASNPKTLTQFIELSILPVAAGLEGLRAERNRVKLVFPTVARLMEYRRHCSLAAPDVISLGTLAFGSVEPADALVVILAPHPDDEEEMSALRELLAPGDPARRIEQPVVVVNRHMRPPDAGEVWGGDWEVVYHLRLLSIQYMQGEVLGASGGEGGGGGGLEGALEG</sequence>
<evidence type="ECO:0000259" key="3">
    <source>
        <dbReference type="Pfam" id="PF09353"/>
    </source>
</evidence>
<organism evidence="4 5">
    <name type="scientific">Tetraparma gracilis</name>
    <dbReference type="NCBI Taxonomy" id="2962635"/>
    <lineage>
        <taxon>Eukaryota</taxon>
        <taxon>Sar</taxon>
        <taxon>Stramenopiles</taxon>
        <taxon>Ochrophyta</taxon>
        <taxon>Bolidophyceae</taxon>
        <taxon>Parmales</taxon>
        <taxon>Triparmaceae</taxon>
        <taxon>Tetraparma</taxon>
    </lineage>
</organism>
<feature type="domain" description="DUF1995" evidence="3">
    <location>
        <begin position="156"/>
        <end position="329"/>
    </location>
</feature>
<name>A0ABQ6MC93_9STRA</name>